<sequence>MKRKLFTGGIAVMLCLAMSGNAQQKATSYTEKENMAVKTRLNFNNRADFEDAHRGFIATLEDEAIKNENGSVSYPLNAWKFLEGEAPATANPSLWRQSQLNAIHGLFEVVPGAIYQVRGFDLANITFVRTDHGWIIIDATTSEASALAGYRLVKQHLGDLPVRALIITHPHIDHYGGMDAICREVSNKDMKIIVPKGFYEEALSENVMAGTAMGRRASYMYGLLLPRHAGGNIGTGLGTTNSRGKSMLVRPTDEIETTGERRVIDGLEMEFMFVPEAEAPVEMMIWFPKYKAFCAAEEITHTMHNLLTLRGAKVRNGLLWSKYIDDVIARYGNDVEVTFSLHHWPTWGNEKINTYWAAQRDMYRYLHDQTLRMANQGLTPNEIAEQLVLPVGLDSLFACRGYYGSLSHNVKSQYQMYFGWFDGNPANLNPLPPVELGRKYVEAIGGGERVIEVARKAYDEGEYRWCATLLNNLVFAEPENQTARQLLADVYTQLGYQAESGPWRNFYLTGAKELRGEINRQVPNLVNASSVSNLGADMLLDFCAIQVNGMKAGDKRICINLTFKDCGEKAMLLLNNGALNHRMGYTDASALLSLQVTRNDFARLILKEVRPEELIDTGKMKITGDLNELKVLLSLLDSFDPMFNIIEP</sequence>
<evidence type="ECO:0000259" key="10">
    <source>
        <dbReference type="SMART" id="SM00849"/>
    </source>
</evidence>
<gene>
    <name evidence="11" type="ORF">GGR14_002138</name>
</gene>
<dbReference type="InterPro" id="IPR036866">
    <property type="entry name" value="RibonucZ/Hydroxyglut_hydro"/>
</dbReference>
<keyword evidence="3 11" id="KW-0378">Hydrolase</keyword>
<evidence type="ECO:0000256" key="4">
    <source>
        <dbReference type="ARBA" id="ARBA00022833"/>
    </source>
</evidence>
<dbReference type="GO" id="GO:0046872">
    <property type="term" value="F:metal ion binding"/>
    <property type="evidence" value="ECO:0007669"/>
    <property type="project" value="UniProtKB-KW"/>
</dbReference>
<name>A0A7W6MYT3_9BACT</name>
<reference evidence="11 12" key="1">
    <citation type="submission" date="2020-08" db="EMBL/GenBank/DDBJ databases">
        <title>Genomic Encyclopedia of Type Strains, Phase IV (KMG-IV): sequencing the most valuable type-strain genomes for metagenomic binning, comparative biology and taxonomic classification.</title>
        <authorList>
            <person name="Goeker M."/>
        </authorList>
    </citation>
    <scope>NUCLEOTIDE SEQUENCE [LARGE SCALE GENOMIC DNA]</scope>
    <source>
        <strain evidence="11 12">DSM 105721</strain>
    </source>
</reference>
<feature type="domain" description="Metallo-beta-lactamase" evidence="10">
    <location>
        <begin position="122"/>
        <end position="343"/>
    </location>
</feature>
<dbReference type="FunFam" id="3.60.15.30:FF:000001">
    <property type="entry name" value="Alkyl/aryl-sulfatase BDS1"/>
    <property type="match status" value="1"/>
</dbReference>
<dbReference type="SMART" id="SM00849">
    <property type="entry name" value="Lactamase_B"/>
    <property type="match status" value="1"/>
</dbReference>
<dbReference type="EC" id="3.1.6.21" evidence="6"/>
<proteinExistence type="inferred from homology"/>
<keyword evidence="2" id="KW-0479">Metal-binding</keyword>
<dbReference type="PANTHER" id="PTHR43223">
    <property type="entry name" value="ALKYL/ARYL-SULFATASE"/>
    <property type="match status" value="1"/>
</dbReference>
<protein>
    <recommendedName>
        <fullName evidence="7">Linear primary-alkylsulfatase</fullName>
        <ecNumber evidence="6">3.1.6.21</ecNumber>
    </recommendedName>
    <alternativeName>
        <fullName evidence="8">Type III linear primary-alkylsulfatase</fullName>
    </alternativeName>
</protein>
<comment type="similarity">
    <text evidence="5">Belongs to the metallo-beta-lactamase superfamily. Type III sulfatase family.</text>
</comment>
<accession>A0A7W6MYT3</accession>
<dbReference type="InterPro" id="IPR029228">
    <property type="entry name" value="Alkyl_sulf_dimr"/>
</dbReference>
<dbReference type="InterPro" id="IPR036527">
    <property type="entry name" value="SCP2_sterol-bd_dom_sf"/>
</dbReference>
<evidence type="ECO:0000256" key="8">
    <source>
        <dbReference type="ARBA" id="ARBA00075789"/>
    </source>
</evidence>
<dbReference type="EMBL" id="JACIES010000005">
    <property type="protein sequence ID" value="MBB4026344.1"/>
    <property type="molecule type" value="Genomic_DNA"/>
</dbReference>
<evidence type="ECO:0000313" key="12">
    <source>
        <dbReference type="Proteomes" id="UP000546007"/>
    </source>
</evidence>
<dbReference type="CDD" id="cd07710">
    <property type="entry name" value="arylsulfatase_Sdsa1-like_MBL-fold"/>
    <property type="match status" value="1"/>
</dbReference>
<organism evidence="11 12">
    <name type="scientific">Butyricimonas faecihominis</name>
    <dbReference type="NCBI Taxonomy" id="1472416"/>
    <lineage>
        <taxon>Bacteria</taxon>
        <taxon>Pseudomonadati</taxon>
        <taxon>Bacteroidota</taxon>
        <taxon>Bacteroidia</taxon>
        <taxon>Bacteroidales</taxon>
        <taxon>Odoribacteraceae</taxon>
        <taxon>Butyricimonas</taxon>
    </lineage>
</organism>
<dbReference type="GO" id="GO:0046983">
    <property type="term" value="F:protein dimerization activity"/>
    <property type="evidence" value="ECO:0007669"/>
    <property type="project" value="InterPro"/>
</dbReference>
<dbReference type="GeneID" id="93102017"/>
<evidence type="ECO:0000256" key="9">
    <source>
        <dbReference type="SAM" id="SignalP"/>
    </source>
</evidence>
<dbReference type="AlphaFoldDB" id="A0A7W6MYT3"/>
<dbReference type="InterPro" id="IPR029229">
    <property type="entry name" value="Alkyl_sulf_C"/>
</dbReference>
<evidence type="ECO:0000256" key="5">
    <source>
        <dbReference type="ARBA" id="ARBA00033751"/>
    </source>
</evidence>
<dbReference type="SUPFAM" id="SSF56281">
    <property type="entry name" value="Metallo-hydrolase/oxidoreductase"/>
    <property type="match status" value="1"/>
</dbReference>
<dbReference type="FunFam" id="1.25.40.880:FF:000001">
    <property type="entry name" value="SDS hydrolase SdsA1"/>
    <property type="match status" value="1"/>
</dbReference>
<dbReference type="SUPFAM" id="SSF55718">
    <property type="entry name" value="SCP-like"/>
    <property type="match status" value="1"/>
</dbReference>
<dbReference type="InterPro" id="IPR001279">
    <property type="entry name" value="Metallo-B-lactamas"/>
</dbReference>
<dbReference type="RefSeq" id="WP_124317784.1">
    <property type="nucleotide sequence ID" value="NZ_AP028155.1"/>
</dbReference>
<dbReference type="Gene3D" id="3.60.15.30">
    <property type="entry name" value="Metallo-beta-lactamase domain"/>
    <property type="match status" value="1"/>
</dbReference>
<evidence type="ECO:0000313" key="11">
    <source>
        <dbReference type="EMBL" id="MBB4026344.1"/>
    </source>
</evidence>
<dbReference type="Pfam" id="PF14863">
    <property type="entry name" value="Alkyl_sulf_dimr"/>
    <property type="match status" value="1"/>
</dbReference>
<feature type="chain" id="PRO_5030540190" description="Linear primary-alkylsulfatase" evidence="9">
    <location>
        <begin position="25"/>
        <end position="648"/>
    </location>
</feature>
<evidence type="ECO:0000256" key="2">
    <source>
        <dbReference type="ARBA" id="ARBA00022723"/>
    </source>
</evidence>
<evidence type="ECO:0000256" key="1">
    <source>
        <dbReference type="ARBA" id="ARBA00001947"/>
    </source>
</evidence>
<dbReference type="OrthoDB" id="9802248at2"/>
<dbReference type="Proteomes" id="UP000546007">
    <property type="component" value="Unassembled WGS sequence"/>
</dbReference>
<dbReference type="GO" id="GO:0018741">
    <property type="term" value="F:linear primary-alkylsulfatase activity"/>
    <property type="evidence" value="ECO:0007669"/>
    <property type="project" value="UniProtKB-EC"/>
</dbReference>
<dbReference type="GO" id="GO:0018909">
    <property type="term" value="P:dodecyl sulfate metabolic process"/>
    <property type="evidence" value="ECO:0007669"/>
    <property type="project" value="InterPro"/>
</dbReference>
<keyword evidence="12" id="KW-1185">Reference proteome</keyword>
<evidence type="ECO:0000256" key="7">
    <source>
        <dbReference type="ARBA" id="ARBA00068034"/>
    </source>
</evidence>
<dbReference type="PANTHER" id="PTHR43223:SF1">
    <property type="entry name" value="ALKYL_ARYL-SULFATASE BDS1"/>
    <property type="match status" value="1"/>
</dbReference>
<dbReference type="Pfam" id="PF00753">
    <property type="entry name" value="Lactamase_B"/>
    <property type="match status" value="1"/>
</dbReference>
<keyword evidence="9" id="KW-0732">Signal</keyword>
<evidence type="ECO:0000256" key="6">
    <source>
        <dbReference type="ARBA" id="ARBA00066568"/>
    </source>
</evidence>
<dbReference type="Gene3D" id="3.30.1050.10">
    <property type="entry name" value="SCP2 sterol-binding domain"/>
    <property type="match status" value="1"/>
</dbReference>
<dbReference type="Pfam" id="PF14864">
    <property type="entry name" value="Alkyl_sulf_C"/>
    <property type="match status" value="1"/>
</dbReference>
<keyword evidence="4" id="KW-0862">Zinc</keyword>
<evidence type="ECO:0000256" key="3">
    <source>
        <dbReference type="ARBA" id="ARBA00022801"/>
    </source>
</evidence>
<dbReference type="InterPro" id="IPR052195">
    <property type="entry name" value="Bact_Alkyl/Aryl-Sulfatase"/>
</dbReference>
<comment type="cofactor">
    <cofactor evidence="1">
        <name>Zn(2+)</name>
        <dbReference type="ChEBI" id="CHEBI:29105"/>
    </cofactor>
</comment>
<feature type="signal peptide" evidence="9">
    <location>
        <begin position="1"/>
        <end position="24"/>
    </location>
</feature>
<dbReference type="InterPro" id="IPR038536">
    <property type="entry name" value="Alkyl/aryl-sulf_dimr_sf"/>
</dbReference>
<dbReference type="InterPro" id="IPR044097">
    <property type="entry name" value="Bds1/SdsA1_MBL-fold"/>
</dbReference>
<comment type="caution">
    <text evidence="11">The sequence shown here is derived from an EMBL/GenBank/DDBJ whole genome shotgun (WGS) entry which is preliminary data.</text>
</comment>
<dbReference type="Gene3D" id="1.25.40.880">
    <property type="entry name" value="Alkyl sulfatase, dimerisation domain"/>
    <property type="match status" value="1"/>
</dbReference>